<sequence>MKKKAKSSLHPNNFLPKLVKNKGKTVRISNPLTNTPAETPRKGLLDQEKTITEVSIVIQPQGNTIDLIPEIKNDNEDINQIHLDVNNKNLSQKDISIDSSEINKFNIERKAPETTEDVQYQLDSLQELQNHIFQLIEIISYIVSNNYSQIITETNLNMEANSMYNQFRHFYSCSTNYFNTLYKMLEQSPEDRKKKSVPLSDVKSVSFSFCEKWKEIIEIFKIIEENCLLSLSEYILIKFKTINNTIAEITANNRKDTVHAETLLETSGKLRQLINRLNHSIQEMLQHTSLHNLDKGLVNVHITDIKAFIQVYNNAHFREFPKSGWNSIALSQYKSSVIATFSDIIKGLKVCCAMKDKMVNIFDEVAIIQKYLNSIVSSLDLPQTIIKAVAKSPPRAEKVEDIDPLEKIKQYVGGTEVSVVVCSKIEDFIENIQLKLALPFDNPKLNVWDRLNNLQKSLFRKIELVHERENDIEALKRNITEQGQEMAKMIEEAQEKNAENAIIQKELRKKVNELTEQLEKVTKERDEALLKIEKKDNYIHDLKNDKVNLKNKECLEKIGLKMGQMMNNNEKNFEFHKDDDDIQDVDKMSVFVVQKRCKTCKEFKLLQKQLNDALKGVIDFKNGESILSVVNRLTSEVTTLRNKNEEFLNQIEKLSQTNQNLTNEIQILKKAILSVLLKSSLFDKDSIEGKTPDELLLMIIEVLKDIERRHQEELKQKEKEMLIHEAEKLREISEKIKNNNNEEEENDSFIRNNILYMDKSTSTIFDDSNSIAQDIISEIKLIKDQLKKKQKEIESKNMTLKKIHNWMSKMSQSPSNEENITDRSFDILMKAVENRPNPLKASLSKATSELNHVGSELLLFATRMDGFLDQKTPPIDSEPLTVLNYILKKFEGLFKLIEKLNSEKKNFLGESKTIEICLRSICKQAARLNEIENFDVDNLSLTQLAYQGQSLIDDLGNLDEKKRFIPVCEVNLMTKNMRKIAKVNSIDPMRYLPLLSQCMNRYYTSLVEIDKFESPLNSLFGLFDFKRESVVLNSDDFFLMREHIFELNAILGKMPDSQMTQSLVHVLKCLIAICSFLISSVASIGFGLQIDTVL</sequence>
<dbReference type="Proteomes" id="UP001470230">
    <property type="component" value="Unassembled WGS sequence"/>
</dbReference>
<reference evidence="2 3" key="1">
    <citation type="submission" date="2024-04" db="EMBL/GenBank/DDBJ databases">
        <title>Tritrichomonas musculus Genome.</title>
        <authorList>
            <person name="Alves-Ferreira E."/>
            <person name="Grigg M."/>
            <person name="Lorenzi H."/>
            <person name="Galac M."/>
        </authorList>
    </citation>
    <scope>NUCLEOTIDE SEQUENCE [LARGE SCALE GENOMIC DNA]</scope>
    <source>
        <strain evidence="2 3">EAF2021</strain>
    </source>
</reference>
<protein>
    <submittedName>
        <fullName evidence="2">Uncharacterized protein</fullName>
    </submittedName>
</protein>
<feature type="coiled-coil region" evidence="1">
    <location>
        <begin position="630"/>
        <end position="671"/>
    </location>
</feature>
<feature type="coiled-coil region" evidence="1">
    <location>
        <begin position="772"/>
        <end position="803"/>
    </location>
</feature>
<comment type="caution">
    <text evidence="2">The sequence shown here is derived from an EMBL/GenBank/DDBJ whole genome shotgun (WGS) entry which is preliminary data.</text>
</comment>
<proteinExistence type="predicted"/>
<evidence type="ECO:0000313" key="2">
    <source>
        <dbReference type="EMBL" id="KAK8899832.1"/>
    </source>
</evidence>
<dbReference type="EMBL" id="JAPFFF010000001">
    <property type="protein sequence ID" value="KAK8899832.1"/>
    <property type="molecule type" value="Genomic_DNA"/>
</dbReference>
<accession>A0ABR2L9D3</accession>
<name>A0ABR2L9D3_9EUKA</name>
<keyword evidence="1" id="KW-0175">Coiled coil</keyword>
<organism evidence="2 3">
    <name type="scientific">Tritrichomonas musculus</name>
    <dbReference type="NCBI Taxonomy" id="1915356"/>
    <lineage>
        <taxon>Eukaryota</taxon>
        <taxon>Metamonada</taxon>
        <taxon>Parabasalia</taxon>
        <taxon>Tritrichomonadida</taxon>
        <taxon>Tritrichomonadidae</taxon>
        <taxon>Tritrichomonas</taxon>
    </lineage>
</organism>
<evidence type="ECO:0000313" key="3">
    <source>
        <dbReference type="Proteomes" id="UP001470230"/>
    </source>
</evidence>
<keyword evidence="3" id="KW-1185">Reference proteome</keyword>
<evidence type="ECO:0000256" key="1">
    <source>
        <dbReference type="SAM" id="Coils"/>
    </source>
</evidence>
<feature type="coiled-coil region" evidence="1">
    <location>
        <begin position="465"/>
        <end position="552"/>
    </location>
</feature>
<feature type="coiled-coil region" evidence="1">
    <location>
        <begin position="700"/>
        <end position="746"/>
    </location>
</feature>
<gene>
    <name evidence="2" type="ORF">M9Y10_002154</name>
</gene>